<evidence type="ECO:0000313" key="2">
    <source>
        <dbReference type="EMBL" id="KAF4757321.1"/>
    </source>
</evidence>
<evidence type="ECO:0000256" key="1">
    <source>
        <dbReference type="SAM" id="MobiDB-lite"/>
    </source>
</evidence>
<comment type="caution">
    <text evidence="2">The sequence shown here is derived from an EMBL/GenBank/DDBJ whole genome shotgun (WGS) entry which is preliminary data.</text>
</comment>
<feature type="region of interest" description="Disordered" evidence="1">
    <location>
        <begin position="77"/>
        <end position="129"/>
    </location>
</feature>
<dbReference type="Proteomes" id="UP000553632">
    <property type="component" value="Unassembled WGS sequence"/>
</dbReference>
<dbReference type="EMBL" id="JABANO010002789">
    <property type="protein sequence ID" value="KAF4757321.1"/>
    <property type="molecule type" value="Genomic_DNA"/>
</dbReference>
<feature type="non-terminal residue" evidence="2">
    <location>
        <position position="129"/>
    </location>
</feature>
<reference evidence="2 3" key="1">
    <citation type="submission" date="2020-04" db="EMBL/GenBank/DDBJ databases">
        <title>Perkinsus olseni comparative genomics.</title>
        <authorList>
            <person name="Bogema D.R."/>
        </authorList>
    </citation>
    <scope>NUCLEOTIDE SEQUENCE [LARGE SCALE GENOMIC DNA]</scope>
    <source>
        <strain evidence="2 3">ATCC PRA-207</strain>
    </source>
</reference>
<evidence type="ECO:0000313" key="3">
    <source>
        <dbReference type="Proteomes" id="UP000553632"/>
    </source>
</evidence>
<dbReference type="AlphaFoldDB" id="A0A7J6UJT5"/>
<feature type="compositionally biased region" description="Polar residues" evidence="1">
    <location>
        <begin position="119"/>
        <end position="129"/>
    </location>
</feature>
<proteinExistence type="predicted"/>
<protein>
    <submittedName>
        <fullName evidence="2">Uncharacterized protein</fullName>
    </submittedName>
</protein>
<sequence>AAPKDLLASELLRAMSRAPDWSCSKTKTRAEMSGTVEDCTTVKPWMAEDARRTAARRQRWWALLAALETPIMRKGINATAAKEEPHTTRQRIHSDDEHYQSSPTPTERCPPHYIEARNGNYQQQRDQPR</sequence>
<organism evidence="2 3">
    <name type="scientific">Perkinsus olseni</name>
    <name type="common">Perkinsus atlanticus</name>
    <dbReference type="NCBI Taxonomy" id="32597"/>
    <lineage>
        <taxon>Eukaryota</taxon>
        <taxon>Sar</taxon>
        <taxon>Alveolata</taxon>
        <taxon>Perkinsozoa</taxon>
        <taxon>Perkinsea</taxon>
        <taxon>Perkinsida</taxon>
        <taxon>Perkinsidae</taxon>
        <taxon>Perkinsus</taxon>
    </lineage>
</organism>
<gene>
    <name evidence="2" type="ORF">FOZ63_030319</name>
</gene>
<keyword evidence="3" id="KW-1185">Reference proteome</keyword>
<accession>A0A7J6UJT5</accession>
<name>A0A7J6UJT5_PEROL</name>
<feature type="compositionally biased region" description="Basic and acidic residues" evidence="1">
    <location>
        <begin position="81"/>
        <end position="99"/>
    </location>
</feature>